<keyword evidence="1" id="KW-1015">Disulfide bond</keyword>
<evidence type="ECO:0000256" key="1">
    <source>
        <dbReference type="ARBA" id="ARBA00023157"/>
    </source>
</evidence>
<dbReference type="Gene3D" id="2.40.10.10">
    <property type="entry name" value="Trypsin-like serine proteases"/>
    <property type="match status" value="1"/>
</dbReference>
<dbReference type="PRINTS" id="PR00722">
    <property type="entry name" value="CHYMOTRYPSIN"/>
</dbReference>
<protein>
    <submittedName>
        <fullName evidence="3">CLIP domain-containing serine protease 2-like 1</fullName>
    </submittedName>
</protein>
<evidence type="ECO:0000259" key="2">
    <source>
        <dbReference type="PROSITE" id="PS50240"/>
    </source>
</evidence>
<name>A0A8J5MJD3_HOMAM</name>
<dbReference type="InterPro" id="IPR001254">
    <property type="entry name" value="Trypsin_dom"/>
</dbReference>
<dbReference type="InterPro" id="IPR009003">
    <property type="entry name" value="Peptidase_S1_PA"/>
</dbReference>
<evidence type="ECO:0000313" key="3">
    <source>
        <dbReference type="EMBL" id="KAG7153382.1"/>
    </source>
</evidence>
<accession>A0A8J5MJD3</accession>
<organism evidence="3 4">
    <name type="scientific">Homarus americanus</name>
    <name type="common">American lobster</name>
    <dbReference type="NCBI Taxonomy" id="6706"/>
    <lineage>
        <taxon>Eukaryota</taxon>
        <taxon>Metazoa</taxon>
        <taxon>Ecdysozoa</taxon>
        <taxon>Arthropoda</taxon>
        <taxon>Crustacea</taxon>
        <taxon>Multicrustacea</taxon>
        <taxon>Malacostraca</taxon>
        <taxon>Eumalacostraca</taxon>
        <taxon>Eucarida</taxon>
        <taxon>Decapoda</taxon>
        <taxon>Pleocyemata</taxon>
        <taxon>Astacidea</taxon>
        <taxon>Nephropoidea</taxon>
        <taxon>Nephropidae</taxon>
        <taxon>Homarus</taxon>
    </lineage>
</organism>
<evidence type="ECO:0000313" key="4">
    <source>
        <dbReference type="Proteomes" id="UP000747542"/>
    </source>
</evidence>
<keyword evidence="3" id="KW-0378">Hydrolase</keyword>
<dbReference type="PANTHER" id="PTHR24258:SF144">
    <property type="entry name" value="GH14088P"/>
    <property type="match status" value="1"/>
</dbReference>
<dbReference type="Proteomes" id="UP000747542">
    <property type="component" value="Unassembled WGS sequence"/>
</dbReference>
<dbReference type="CDD" id="cd00190">
    <property type="entry name" value="Tryp_SPc"/>
    <property type="match status" value="1"/>
</dbReference>
<dbReference type="GO" id="GO:0006508">
    <property type="term" value="P:proteolysis"/>
    <property type="evidence" value="ECO:0007669"/>
    <property type="project" value="UniProtKB-KW"/>
</dbReference>
<dbReference type="InterPro" id="IPR043504">
    <property type="entry name" value="Peptidase_S1_PA_chymotrypsin"/>
</dbReference>
<comment type="caution">
    <text evidence="3">The sequence shown here is derived from an EMBL/GenBank/DDBJ whole genome shotgun (WGS) entry which is preliminary data.</text>
</comment>
<dbReference type="Pfam" id="PF00089">
    <property type="entry name" value="Trypsin"/>
    <property type="match status" value="1"/>
</dbReference>
<dbReference type="InterPro" id="IPR033116">
    <property type="entry name" value="TRYPSIN_SER"/>
</dbReference>
<sequence length="208" mass="22271">MIRLGEHDLSTEGDCQTLPSGVVCAPVHQTFSPAEIIPHPTFNRRGTIGDDLALIRLDRPAIFNNQSHSISIITDFVRPVCLPSANHDTETFLGGRFATVSGWGVTERGPDTQILQKVLLPFVNQDECNPHFNNGLLQEQICFGGDGPRDSCFGDSGGPIVGTTANSPISVLLGMVSFGQPSCGVAGVPAVYTNVASYRPWILSNLKP</sequence>
<dbReference type="AlphaFoldDB" id="A0A8J5MJD3"/>
<dbReference type="PANTHER" id="PTHR24258">
    <property type="entry name" value="SERINE PROTEASE-RELATED"/>
    <property type="match status" value="1"/>
</dbReference>
<gene>
    <name evidence="3" type="primary">Clip2-L1</name>
    <name evidence="3" type="ORF">Hamer_G010694</name>
</gene>
<keyword evidence="3" id="KW-0645">Protease</keyword>
<dbReference type="PROSITE" id="PS00135">
    <property type="entry name" value="TRYPSIN_SER"/>
    <property type="match status" value="1"/>
</dbReference>
<dbReference type="PROSITE" id="PS50240">
    <property type="entry name" value="TRYPSIN_DOM"/>
    <property type="match status" value="1"/>
</dbReference>
<dbReference type="EMBL" id="JAHLQT010047199">
    <property type="protein sequence ID" value="KAG7153382.1"/>
    <property type="molecule type" value="Genomic_DNA"/>
</dbReference>
<dbReference type="GO" id="GO:0004252">
    <property type="term" value="F:serine-type endopeptidase activity"/>
    <property type="evidence" value="ECO:0007669"/>
    <property type="project" value="InterPro"/>
</dbReference>
<dbReference type="SMART" id="SM00020">
    <property type="entry name" value="Tryp_SPc"/>
    <property type="match status" value="1"/>
</dbReference>
<reference evidence="3" key="1">
    <citation type="journal article" date="2021" name="Sci. Adv.">
        <title>The American lobster genome reveals insights on longevity, neural, and immune adaptations.</title>
        <authorList>
            <person name="Polinski J.M."/>
            <person name="Zimin A.V."/>
            <person name="Clark K.F."/>
            <person name="Kohn A.B."/>
            <person name="Sadowski N."/>
            <person name="Timp W."/>
            <person name="Ptitsyn A."/>
            <person name="Khanna P."/>
            <person name="Romanova D.Y."/>
            <person name="Williams P."/>
            <person name="Greenwood S.J."/>
            <person name="Moroz L.L."/>
            <person name="Walt D.R."/>
            <person name="Bodnar A.G."/>
        </authorList>
    </citation>
    <scope>NUCLEOTIDE SEQUENCE</scope>
    <source>
        <strain evidence="3">GMGI-L3</strain>
    </source>
</reference>
<feature type="domain" description="Peptidase S1" evidence="2">
    <location>
        <begin position="1"/>
        <end position="207"/>
    </location>
</feature>
<proteinExistence type="predicted"/>
<dbReference type="InterPro" id="IPR001314">
    <property type="entry name" value="Peptidase_S1A"/>
</dbReference>
<keyword evidence="4" id="KW-1185">Reference proteome</keyword>
<dbReference type="SUPFAM" id="SSF50494">
    <property type="entry name" value="Trypsin-like serine proteases"/>
    <property type="match status" value="1"/>
</dbReference>